<organism evidence="1">
    <name type="scientific">Anguilla anguilla</name>
    <name type="common">European freshwater eel</name>
    <name type="synonym">Muraena anguilla</name>
    <dbReference type="NCBI Taxonomy" id="7936"/>
    <lineage>
        <taxon>Eukaryota</taxon>
        <taxon>Metazoa</taxon>
        <taxon>Chordata</taxon>
        <taxon>Craniata</taxon>
        <taxon>Vertebrata</taxon>
        <taxon>Euteleostomi</taxon>
        <taxon>Actinopterygii</taxon>
        <taxon>Neopterygii</taxon>
        <taxon>Teleostei</taxon>
        <taxon>Anguilliformes</taxon>
        <taxon>Anguillidae</taxon>
        <taxon>Anguilla</taxon>
    </lineage>
</organism>
<accession>A0A0E9PK65</accession>
<proteinExistence type="predicted"/>
<dbReference type="AlphaFoldDB" id="A0A0E9PK65"/>
<reference evidence="1" key="1">
    <citation type="submission" date="2014-11" db="EMBL/GenBank/DDBJ databases">
        <authorList>
            <person name="Amaro Gonzalez C."/>
        </authorList>
    </citation>
    <scope>NUCLEOTIDE SEQUENCE</scope>
</reference>
<evidence type="ECO:0000313" key="1">
    <source>
        <dbReference type="EMBL" id="JAH05031.1"/>
    </source>
</evidence>
<name>A0A0E9PK65_ANGAN</name>
<dbReference type="EMBL" id="GBXM01103546">
    <property type="protein sequence ID" value="JAH05031.1"/>
    <property type="molecule type" value="Transcribed_RNA"/>
</dbReference>
<sequence>MAPFMQTCSSVIREYMNRFYSLCDNHRTSCHTRMPNAACSASTARLIKFNYMITANET</sequence>
<reference evidence="1" key="2">
    <citation type="journal article" date="2015" name="Fish Shellfish Immunol.">
        <title>Early steps in the European eel (Anguilla anguilla)-Vibrio vulnificus interaction in the gills: Role of the RtxA13 toxin.</title>
        <authorList>
            <person name="Callol A."/>
            <person name="Pajuelo D."/>
            <person name="Ebbesson L."/>
            <person name="Teles M."/>
            <person name="MacKenzie S."/>
            <person name="Amaro C."/>
        </authorList>
    </citation>
    <scope>NUCLEOTIDE SEQUENCE</scope>
</reference>
<protein>
    <submittedName>
        <fullName evidence="1">Uncharacterized protein</fullName>
    </submittedName>
</protein>